<sequence>MKRLTSLIALTIAVIPNAVLANQKPSHEEQWSLAQQVKRCFRLPLNESGEAVIQFRLLEGGKVGDVELVKTGTLTNYVIGLAGMRAVKTCQPYKTSITGKIRVPFIFKATKPATSAPQ</sequence>
<keyword evidence="3" id="KW-1185">Reference proteome</keyword>
<accession>A0ABU1M4N8</accession>
<proteinExistence type="predicted"/>
<gene>
    <name evidence="2" type="ORF">J2782_000708</name>
</gene>
<name>A0ABU1M4N8_9HYPH</name>
<organism evidence="2 3">
    <name type="scientific">Brucella pseudogrignonensis</name>
    <dbReference type="NCBI Taxonomy" id="419475"/>
    <lineage>
        <taxon>Bacteria</taxon>
        <taxon>Pseudomonadati</taxon>
        <taxon>Pseudomonadota</taxon>
        <taxon>Alphaproteobacteria</taxon>
        <taxon>Hyphomicrobiales</taxon>
        <taxon>Brucellaceae</taxon>
        <taxon>Brucella/Ochrobactrum group</taxon>
        <taxon>Brucella</taxon>
    </lineage>
</organism>
<feature type="signal peptide" evidence="1">
    <location>
        <begin position="1"/>
        <end position="21"/>
    </location>
</feature>
<evidence type="ECO:0008006" key="4">
    <source>
        <dbReference type="Google" id="ProtNLM"/>
    </source>
</evidence>
<dbReference type="RefSeq" id="WP_310010201.1">
    <property type="nucleotide sequence ID" value="NZ_JAVDQT010000001.1"/>
</dbReference>
<dbReference type="Proteomes" id="UP001184614">
    <property type="component" value="Unassembled WGS sequence"/>
</dbReference>
<evidence type="ECO:0000256" key="1">
    <source>
        <dbReference type="SAM" id="SignalP"/>
    </source>
</evidence>
<comment type="caution">
    <text evidence="2">The sequence shown here is derived from an EMBL/GenBank/DDBJ whole genome shotgun (WGS) entry which is preliminary data.</text>
</comment>
<keyword evidence="1" id="KW-0732">Signal</keyword>
<evidence type="ECO:0000313" key="3">
    <source>
        <dbReference type="Proteomes" id="UP001184614"/>
    </source>
</evidence>
<evidence type="ECO:0000313" key="2">
    <source>
        <dbReference type="EMBL" id="MDR6431003.1"/>
    </source>
</evidence>
<feature type="chain" id="PRO_5045685124" description="TonB C-terminal domain-containing protein" evidence="1">
    <location>
        <begin position="22"/>
        <end position="118"/>
    </location>
</feature>
<dbReference type="EMBL" id="JAVDQT010000001">
    <property type="protein sequence ID" value="MDR6431003.1"/>
    <property type="molecule type" value="Genomic_DNA"/>
</dbReference>
<reference evidence="2 3" key="1">
    <citation type="submission" date="2023-07" db="EMBL/GenBank/DDBJ databases">
        <title>Sorghum-associated microbial communities from plants grown in Nebraska, USA.</title>
        <authorList>
            <person name="Schachtman D."/>
        </authorList>
    </citation>
    <scope>NUCLEOTIDE SEQUENCE [LARGE SCALE GENOMIC DNA]</scope>
    <source>
        <strain evidence="2 3">DS1730</strain>
    </source>
</reference>
<protein>
    <recommendedName>
        <fullName evidence="4">TonB C-terminal domain-containing protein</fullName>
    </recommendedName>
</protein>
<dbReference type="Gene3D" id="3.30.1150.10">
    <property type="match status" value="1"/>
</dbReference>